<proteinExistence type="predicted"/>
<dbReference type="Gene3D" id="3.40.50.880">
    <property type="match status" value="1"/>
</dbReference>
<dbReference type="InterPro" id="IPR029062">
    <property type="entry name" value="Class_I_gatase-like"/>
</dbReference>
<evidence type="ECO:0000259" key="1">
    <source>
        <dbReference type="Pfam" id="PF01965"/>
    </source>
</evidence>
<reference evidence="2" key="1">
    <citation type="journal article" date="2020" name="Stud. Mycol.">
        <title>101 Dothideomycetes genomes: a test case for predicting lifestyles and emergence of pathogens.</title>
        <authorList>
            <person name="Haridas S."/>
            <person name="Albert R."/>
            <person name="Binder M."/>
            <person name="Bloem J."/>
            <person name="Labutti K."/>
            <person name="Salamov A."/>
            <person name="Andreopoulos B."/>
            <person name="Baker S."/>
            <person name="Barry K."/>
            <person name="Bills G."/>
            <person name="Bluhm B."/>
            <person name="Cannon C."/>
            <person name="Castanera R."/>
            <person name="Culley D."/>
            <person name="Daum C."/>
            <person name="Ezra D."/>
            <person name="Gonzalez J."/>
            <person name="Henrissat B."/>
            <person name="Kuo A."/>
            <person name="Liang C."/>
            <person name="Lipzen A."/>
            <person name="Lutzoni F."/>
            <person name="Magnuson J."/>
            <person name="Mondo S."/>
            <person name="Nolan M."/>
            <person name="Ohm R."/>
            <person name="Pangilinan J."/>
            <person name="Park H.-J."/>
            <person name="Ramirez L."/>
            <person name="Alfaro M."/>
            <person name="Sun H."/>
            <person name="Tritt A."/>
            <person name="Yoshinaga Y."/>
            <person name="Zwiers L.-H."/>
            <person name="Turgeon B."/>
            <person name="Goodwin S."/>
            <person name="Spatafora J."/>
            <person name="Crous P."/>
            <person name="Grigoriev I."/>
        </authorList>
    </citation>
    <scope>NUCLEOTIDE SEQUENCE</scope>
    <source>
        <strain evidence="2">CBS 113818</strain>
    </source>
</reference>
<dbReference type="AlphaFoldDB" id="A0A6A6ZUB6"/>
<dbReference type="Pfam" id="PF01965">
    <property type="entry name" value="DJ-1_PfpI"/>
    <property type="match status" value="1"/>
</dbReference>
<evidence type="ECO:0000313" key="2">
    <source>
        <dbReference type="EMBL" id="KAF2824406.1"/>
    </source>
</evidence>
<dbReference type="SUPFAM" id="SSF52317">
    <property type="entry name" value="Class I glutamine amidotransferase-like"/>
    <property type="match status" value="1"/>
</dbReference>
<gene>
    <name evidence="2" type="ORF">CC86DRAFT_297328</name>
</gene>
<evidence type="ECO:0000313" key="3">
    <source>
        <dbReference type="Proteomes" id="UP000799424"/>
    </source>
</evidence>
<keyword evidence="2" id="KW-0808">Transferase</keyword>
<name>A0A6A6ZUB6_9PLEO</name>
<accession>A0A6A6ZUB6</accession>
<feature type="domain" description="DJ-1/PfpI" evidence="1">
    <location>
        <begin position="69"/>
        <end position="209"/>
    </location>
</feature>
<dbReference type="PANTHER" id="PTHR43130:SF15">
    <property type="entry name" value="THIJ_PFPI FAMILY PROTEIN (AFU_ORTHOLOGUE AFUA_5G14240)"/>
    <property type="match status" value="1"/>
</dbReference>
<dbReference type="Proteomes" id="UP000799424">
    <property type="component" value="Unassembled WGS sequence"/>
</dbReference>
<dbReference type="GO" id="GO:0016740">
    <property type="term" value="F:transferase activity"/>
    <property type="evidence" value="ECO:0007669"/>
    <property type="project" value="UniProtKB-KW"/>
</dbReference>
<dbReference type="PANTHER" id="PTHR43130">
    <property type="entry name" value="ARAC-FAMILY TRANSCRIPTIONAL REGULATOR"/>
    <property type="match status" value="1"/>
</dbReference>
<keyword evidence="3" id="KW-1185">Reference proteome</keyword>
<protein>
    <submittedName>
        <fullName evidence="2">Class I glutamine amidotransferase-like protein</fullName>
    </submittedName>
</protein>
<keyword evidence="2" id="KW-0315">Glutamine amidotransferase</keyword>
<dbReference type="EMBL" id="MU006230">
    <property type="protein sequence ID" value="KAF2824406.1"/>
    <property type="molecule type" value="Genomic_DNA"/>
</dbReference>
<dbReference type="InterPro" id="IPR052158">
    <property type="entry name" value="INH-QAR"/>
</dbReference>
<sequence>MRAYTLMNLLGSLPAAFSAPQQPPLTNTSALPVHFGLLLFPGFVALDAYSVVDILNTLSLKYNLPATFDVIAEKKTPVSTIPSASSSTFGQSVVVTATYDEYLTSEKLLDVLIVPGGYGISSAIPAAAPFIKGVYPRLQYVLTVCVGAFITAESGILDGRNATVSKVNWKNKMTRARKEVNWQTPARWVTHDNIWTASAAASGVDMVLAWIGHVYGKPVADYLGYEYEFNRARNSTDDAFAEIWQF</sequence>
<dbReference type="OrthoDB" id="543156at2759"/>
<organism evidence="2 3">
    <name type="scientific">Ophiobolus disseminans</name>
    <dbReference type="NCBI Taxonomy" id="1469910"/>
    <lineage>
        <taxon>Eukaryota</taxon>
        <taxon>Fungi</taxon>
        <taxon>Dikarya</taxon>
        <taxon>Ascomycota</taxon>
        <taxon>Pezizomycotina</taxon>
        <taxon>Dothideomycetes</taxon>
        <taxon>Pleosporomycetidae</taxon>
        <taxon>Pleosporales</taxon>
        <taxon>Pleosporineae</taxon>
        <taxon>Phaeosphaeriaceae</taxon>
        <taxon>Ophiobolus</taxon>
    </lineage>
</organism>
<dbReference type="InterPro" id="IPR002818">
    <property type="entry name" value="DJ-1/PfpI"/>
</dbReference>